<name>A0A8S0T1G7_OLEEU</name>
<dbReference type="EMBL" id="CACTIH010005554">
    <property type="protein sequence ID" value="CAA2997416.1"/>
    <property type="molecule type" value="Genomic_DNA"/>
</dbReference>
<dbReference type="Gramene" id="OE9A017671T1">
    <property type="protein sequence ID" value="OE9A017671C1"/>
    <property type="gene ID" value="OE9A017671"/>
</dbReference>
<keyword evidence="2" id="KW-1185">Reference proteome</keyword>
<feature type="non-terminal residue" evidence="1">
    <location>
        <position position="53"/>
    </location>
</feature>
<comment type="caution">
    <text evidence="1">The sequence shown here is derived from an EMBL/GenBank/DDBJ whole genome shotgun (WGS) entry which is preliminary data.</text>
</comment>
<dbReference type="Proteomes" id="UP000594638">
    <property type="component" value="Unassembled WGS sequence"/>
</dbReference>
<feature type="non-terminal residue" evidence="1">
    <location>
        <position position="1"/>
    </location>
</feature>
<evidence type="ECO:0000313" key="2">
    <source>
        <dbReference type="Proteomes" id="UP000594638"/>
    </source>
</evidence>
<gene>
    <name evidence="1" type="ORF">OLEA9_A017671</name>
</gene>
<sequence>FCKSGFTTANMSGFNSIVGLLFVVNWGHGWGQFVVGNRPVVGSDQFGGRRWSF</sequence>
<reference evidence="1 2" key="1">
    <citation type="submission" date="2019-12" db="EMBL/GenBank/DDBJ databases">
        <authorList>
            <person name="Alioto T."/>
            <person name="Alioto T."/>
            <person name="Gomez Garrido J."/>
        </authorList>
    </citation>
    <scope>NUCLEOTIDE SEQUENCE [LARGE SCALE GENOMIC DNA]</scope>
</reference>
<organism evidence="1 2">
    <name type="scientific">Olea europaea subsp. europaea</name>
    <dbReference type="NCBI Taxonomy" id="158383"/>
    <lineage>
        <taxon>Eukaryota</taxon>
        <taxon>Viridiplantae</taxon>
        <taxon>Streptophyta</taxon>
        <taxon>Embryophyta</taxon>
        <taxon>Tracheophyta</taxon>
        <taxon>Spermatophyta</taxon>
        <taxon>Magnoliopsida</taxon>
        <taxon>eudicotyledons</taxon>
        <taxon>Gunneridae</taxon>
        <taxon>Pentapetalae</taxon>
        <taxon>asterids</taxon>
        <taxon>lamiids</taxon>
        <taxon>Lamiales</taxon>
        <taxon>Oleaceae</taxon>
        <taxon>Oleeae</taxon>
        <taxon>Olea</taxon>
    </lineage>
</organism>
<protein>
    <submittedName>
        <fullName evidence="1">Uncharacterized protein</fullName>
    </submittedName>
</protein>
<dbReference type="AlphaFoldDB" id="A0A8S0T1G7"/>
<evidence type="ECO:0000313" key="1">
    <source>
        <dbReference type="EMBL" id="CAA2997416.1"/>
    </source>
</evidence>
<proteinExistence type="predicted"/>
<accession>A0A8S0T1G7</accession>